<organism evidence="2 3">
    <name type="scientific">Alicyclobacillus hesperidum</name>
    <dbReference type="NCBI Taxonomy" id="89784"/>
    <lineage>
        <taxon>Bacteria</taxon>
        <taxon>Bacillati</taxon>
        <taxon>Bacillota</taxon>
        <taxon>Bacilli</taxon>
        <taxon>Bacillales</taxon>
        <taxon>Alicyclobacillaceae</taxon>
        <taxon>Alicyclobacillus</taxon>
    </lineage>
</organism>
<name>A0A1H2RPX7_9BACL</name>
<evidence type="ECO:0000313" key="3">
    <source>
        <dbReference type="Proteomes" id="UP000182589"/>
    </source>
</evidence>
<keyword evidence="3" id="KW-1185">Reference proteome</keyword>
<dbReference type="SUPFAM" id="SSF52266">
    <property type="entry name" value="SGNH hydrolase"/>
    <property type="match status" value="1"/>
</dbReference>
<evidence type="ECO:0000259" key="1">
    <source>
        <dbReference type="Pfam" id="PF13472"/>
    </source>
</evidence>
<gene>
    <name evidence="2" type="ORF">SAMN04489725_10395</name>
</gene>
<dbReference type="AlphaFoldDB" id="A0A1H2RPX7"/>
<dbReference type="STRING" id="89784.SAMN04489725_10395"/>
<dbReference type="InterPro" id="IPR036514">
    <property type="entry name" value="SGNH_hydro_sf"/>
</dbReference>
<reference evidence="3" key="1">
    <citation type="submission" date="2016-10" db="EMBL/GenBank/DDBJ databases">
        <authorList>
            <person name="Varghese N."/>
        </authorList>
    </citation>
    <scope>NUCLEOTIDE SEQUENCE [LARGE SCALE GENOMIC DNA]</scope>
    <source>
        <strain evidence="3">DSM 12489</strain>
    </source>
</reference>
<sequence length="219" mass="23045">MHLVSLGDSITYGEGASTPSRAYPSVLTALLQSHLRSRSCCDAILAEPGWTSTDLLSALGAAGNLPLTNARAVTVWIGGDDLAQAALATLASGRKSLPIAPLVVRYKRNLTDIVRFAQADSRNVVIVCTQYNPFPNSPLAGEAVATLNEAIRSVAAATGAALAPVADWFAGRQSELIRNYRTGTIADALRGPAPVHPNDRGHRVVAEGLYRMLAPIVAH</sequence>
<dbReference type="CDD" id="cd00229">
    <property type="entry name" value="SGNH_hydrolase"/>
    <property type="match status" value="1"/>
</dbReference>
<evidence type="ECO:0000313" key="2">
    <source>
        <dbReference type="EMBL" id="SDW21506.1"/>
    </source>
</evidence>
<protein>
    <submittedName>
        <fullName evidence="2">Lysophospholipase L1</fullName>
    </submittedName>
</protein>
<dbReference type="RefSeq" id="WP_074691811.1">
    <property type="nucleotide sequence ID" value="NZ_FNOJ01000003.1"/>
</dbReference>
<dbReference type="Pfam" id="PF13472">
    <property type="entry name" value="Lipase_GDSL_2"/>
    <property type="match status" value="1"/>
</dbReference>
<dbReference type="Gene3D" id="3.40.50.1110">
    <property type="entry name" value="SGNH hydrolase"/>
    <property type="match status" value="1"/>
</dbReference>
<proteinExistence type="predicted"/>
<dbReference type="InterPro" id="IPR013830">
    <property type="entry name" value="SGNH_hydro"/>
</dbReference>
<feature type="domain" description="SGNH hydrolase-type esterase" evidence="1">
    <location>
        <begin position="6"/>
        <end position="204"/>
    </location>
</feature>
<dbReference type="Proteomes" id="UP000182589">
    <property type="component" value="Unassembled WGS sequence"/>
</dbReference>
<dbReference type="EMBL" id="FNOJ01000003">
    <property type="protein sequence ID" value="SDW21506.1"/>
    <property type="molecule type" value="Genomic_DNA"/>
</dbReference>
<accession>A0A1H2RPX7</accession>